<sequence length="57" mass="5629">MSSSVKLFSVSSPDALLLTPLNCLAQSSVRASSGRASQSQSHAGHAPAAVSASAACQ</sequence>
<feature type="region of interest" description="Disordered" evidence="1">
    <location>
        <begin position="34"/>
        <end position="57"/>
    </location>
</feature>
<proteinExistence type="predicted"/>
<reference evidence="2" key="2">
    <citation type="journal article" date="2015" name="Data Brief">
        <title>Shoot transcriptome of the giant reed, Arundo donax.</title>
        <authorList>
            <person name="Barrero R.A."/>
            <person name="Guerrero F.D."/>
            <person name="Moolhuijzen P."/>
            <person name="Goolsby J.A."/>
            <person name="Tidwell J."/>
            <person name="Bellgard S.E."/>
            <person name="Bellgard M.I."/>
        </authorList>
    </citation>
    <scope>NUCLEOTIDE SEQUENCE</scope>
    <source>
        <tissue evidence="2">Shoot tissue taken approximately 20 cm above the soil surface</tissue>
    </source>
</reference>
<accession>A0A0A9F4E3</accession>
<dbReference type="AlphaFoldDB" id="A0A0A9F4E3"/>
<evidence type="ECO:0000256" key="1">
    <source>
        <dbReference type="SAM" id="MobiDB-lite"/>
    </source>
</evidence>
<evidence type="ECO:0000313" key="2">
    <source>
        <dbReference type="EMBL" id="JAE05021.1"/>
    </source>
</evidence>
<protein>
    <submittedName>
        <fullName evidence="2">Uncharacterized protein</fullName>
    </submittedName>
</protein>
<reference evidence="2" key="1">
    <citation type="submission" date="2014-09" db="EMBL/GenBank/DDBJ databases">
        <authorList>
            <person name="Magalhaes I.L.F."/>
            <person name="Oliveira U."/>
            <person name="Santos F.R."/>
            <person name="Vidigal T.H.D.A."/>
            <person name="Brescovit A.D."/>
            <person name="Santos A.J."/>
        </authorList>
    </citation>
    <scope>NUCLEOTIDE SEQUENCE</scope>
    <source>
        <tissue evidence="2">Shoot tissue taken approximately 20 cm above the soil surface</tissue>
    </source>
</reference>
<dbReference type="EMBL" id="GBRH01192875">
    <property type="protein sequence ID" value="JAE05021.1"/>
    <property type="molecule type" value="Transcribed_RNA"/>
</dbReference>
<name>A0A0A9F4E3_ARUDO</name>
<organism evidence="2">
    <name type="scientific">Arundo donax</name>
    <name type="common">Giant reed</name>
    <name type="synonym">Donax arundinaceus</name>
    <dbReference type="NCBI Taxonomy" id="35708"/>
    <lineage>
        <taxon>Eukaryota</taxon>
        <taxon>Viridiplantae</taxon>
        <taxon>Streptophyta</taxon>
        <taxon>Embryophyta</taxon>
        <taxon>Tracheophyta</taxon>
        <taxon>Spermatophyta</taxon>
        <taxon>Magnoliopsida</taxon>
        <taxon>Liliopsida</taxon>
        <taxon>Poales</taxon>
        <taxon>Poaceae</taxon>
        <taxon>PACMAD clade</taxon>
        <taxon>Arundinoideae</taxon>
        <taxon>Arundineae</taxon>
        <taxon>Arundo</taxon>
    </lineage>
</organism>